<dbReference type="PANTHER" id="PTHR35037:SF3">
    <property type="entry name" value="C-TERMINAL REGION OF AIDA-LIKE PROTEIN"/>
    <property type="match status" value="1"/>
</dbReference>
<dbReference type="PANTHER" id="PTHR35037">
    <property type="entry name" value="C-TERMINAL REGION OF AIDA-LIKE PROTEIN"/>
    <property type="match status" value="1"/>
</dbReference>
<feature type="region of interest" description="Disordered" evidence="1">
    <location>
        <begin position="771"/>
        <end position="802"/>
    </location>
</feature>
<keyword evidence="2" id="KW-0732">Signal</keyword>
<evidence type="ECO:0000313" key="5">
    <source>
        <dbReference type="Proteomes" id="UP000245865"/>
    </source>
</evidence>
<keyword evidence="5" id="KW-1185">Reference proteome</keyword>
<dbReference type="OrthoDB" id="6053567at2"/>
<feature type="signal peptide" evidence="2">
    <location>
        <begin position="1"/>
        <end position="25"/>
    </location>
</feature>
<evidence type="ECO:0000259" key="3">
    <source>
        <dbReference type="PROSITE" id="PS51208"/>
    </source>
</evidence>
<gene>
    <name evidence="4" type="ORF">DKP76_03260</name>
</gene>
<feature type="domain" description="Autotransporter" evidence="3">
    <location>
        <begin position="857"/>
        <end position="1139"/>
    </location>
</feature>
<feature type="region of interest" description="Disordered" evidence="1">
    <location>
        <begin position="105"/>
        <end position="127"/>
    </location>
</feature>
<dbReference type="Gene3D" id="2.40.128.130">
    <property type="entry name" value="Autotransporter beta-domain"/>
    <property type="match status" value="1"/>
</dbReference>
<organism evidence="4 5">
    <name type="scientific">Falsochrobactrum shanghaiense</name>
    <dbReference type="NCBI Taxonomy" id="2201899"/>
    <lineage>
        <taxon>Bacteria</taxon>
        <taxon>Pseudomonadati</taxon>
        <taxon>Pseudomonadota</taxon>
        <taxon>Alphaproteobacteria</taxon>
        <taxon>Hyphomicrobiales</taxon>
        <taxon>Brucellaceae</taxon>
        <taxon>Falsochrobactrum</taxon>
    </lineage>
</organism>
<dbReference type="InterPro" id="IPR005546">
    <property type="entry name" value="Autotransporte_beta"/>
</dbReference>
<dbReference type="InterPro" id="IPR043990">
    <property type="entry name" value="AC_1"/>
</dbReference>
<dbReference type="Gene3D" id="2.160.20.20">
    <property type="match status" value="1"/>
</dbReference>
<dbReference type="Pfam" id="PF03797">
    <property type="entry name" value="Autotransporter"/>
    <property type="match status" value="1"/>
</dbReference>
<dbReference type="NCBIfam" id="TIGR01414">
    <property type="entry name" value="autotrans_barl"/>
    <property type="match status" value="1"/>
</dbReference>
<accession>A0A316JJW6</accession>
<evidence type="ECO:0000256" key="1">
    <source>
        <dbReference type="SAM" id="MobiDB-lite"/>
    </source>
</evidence>
<dbReference type="InterPro" id="IPR006315">
    <property type="entry name" value="OM_autotransptr_brl_dom"/>
</dbReference>
<protein>
    <recommendedName>
        <fullName evidence="3">Autotransporter domain-containing protein</fullName>
    </recommendedName>
</protein>
<dbReference type="InterPro" id="IPR051551">
    <property type="entry name" value="Autotransporter_adhesion"/>
</dbReference>
<dbReference type="GO" id="GO:0019867">
    <property type="term" value="C:outer membrane"/>
    <property type="evidence" value="ECO:0007669"/>
    <property type="project" value="InterPro"/>
</dbReference>
<evidence type="ECO:0000256" key="2">
    <source>
        <dbReference type="SAM" id="SignalP"/>
    </source>
</evidence>
<dbReference type="InterPro" id="IPR012332">
    <property type="entry name" value="Autotransporter_pectin_lyase_C"/>
</dbReference>
<sequence length="1139" mass="116310">MLTHRQWKLILLTGTCIVYWNSAYAQTKYGDGGGIGGYAAGGEAVGGKGGGVTTTGGEGGGALGAGPVAPAVEHNGGHGAPGNGGAATQAAGGIFGGIINSSTDPISTADNVDGGDGSATEEAGGGGGAVRAVINAANYTIDEGVLIQGGIGGQTSLSQTNPAPRGSGGGGIGLILNGEVLTVRGRVYGGASVSNAHPGPGAAPSEFTGGGGLGILLNSGRLDVYGTVQGGTPDAPLKGGDYTDGQVPEGSPGGGVYMKSNTTLNVLHGGAVGTGGQIHTKQKLPPAVILHGDNSTISNEGTIYKAIPAQDEFFQHEEYIVPAIYVLGNGNKIINKHTIQGNGTVTENGFVSTSEAIEFEGNNNILELWGGQNMRGVARVTSGSDNHLILAGETSDTFNFGLLDGIATVPESRKLGGYVGFADFTKNGTSTWSGGGISKATGPWMINEGTLALTGDGSLASHQSVTVDATLDISGIDDTTTMKNVSGNANGRIILGGKALALQADTPQTFAGIASGDGGGVNILSGTQIFTGNNIYTGTTGIAAGAKLQLGDGGTSGTVAGTVAVDGTLSFDRSDIWSFGATLQGPGMIAQNGSGKTRLNGNGSGFTGIAAINKGGLIVNGTLGGSVDLQAGRLEGTGTVGSVTSTAHGTIAPGDGGLGTLTIKGNYTVSGGIVEIASALAADNSPTSRLAVTGNTSGTGKVHVTNRGGVGAQTAAGIEIISVGGQSNAVFALQSDFTTKDGRPAIVAGAYSYSLYKGQPTQADGNWYLRSELTNQPNPPTPPTPPTPPVPPAPQPHYNPATPVYEGAAQSMKLLNRLPSLQQRVGNRHWGGAANRAMVQGDGPGWMEGAPSPDLGAAIDSNGIWARIEGGYSHLRPQSSTTNMRQNIDTALFQAGIDGLFHEGENGRLIGGMSGHYGKANSDVVSPHGDGKTDIEAWGLGATLTWYGESGIYLDGQAHVNWFRSDYHSTTANRELASGQDAFGYAISVETGQRIVFDPYWSVTPQAQLLWSSIDAESFRDTWDTTVRMKDGNSLTGRLGASLDYRNSWYSNEGQLSRVSAYAIANVYQDFLRGTSVHVADTRFRTQQDRTWAGLGLGGTYAWNDDKYAVYGEGAVNTSLNNFAKSYDLKGTIGFRVKW</sequence>
<comment type="caution">
    <text evidence="4">The sequence shown here is derived from an EMBL/GenBank/DDBJ whole genome shotgun (WGS) entry which is preliminary data.</text>
</comment>
<reference evidence="4 5" key="1">
    <citation type="submission" date="2018-05" db="EMBL/GenBank/DDBJ databases">
        <title>Comparative genomic sequence analysis between strain HN4 and CCM 8460T (Falsochrobactrum ovis) will provide more evidence to prove that HN4 is a new species of Falsochrobactrum.</title>
        <authorList>
            <person name="Lyu W."/>
            <person name="Sun L."/>
            <person name="Yao L."/>
        </authorList>
    </citation>
    <scope>NUCLEOTIDE SEQUENCE [LARGE SCALE GENOMIC DNA]</scope>
    <source>
        <strain evidence="4 5">HN4</strain>
    </source>
</reference>
<dbReference type="SMART" id="SM00869">
    <property type="entry name" value="Autotransporter"/>
    <property type="match status" value="1"/>
</dbReference>
<dbReference type="AlphaFoldDB" id="A0A316JJW6"/>
<dbReference type="InterPro" id="IPR011050">
    <property type="entry name" value="Pectin_lyase_fold/virulence"/>
</dbReference>
<evidence type="ECO:0000313" key="4">
    <source>
        <dbReference type="EMBL" id="PWL19573.1"/>
    </source>
</evidence>
<dbReference type="SUPFAM" id="SSF103515">
    <property type="entry name" value="Autotransporter"/>
    <property type="match status" value="1"/>
</dbReference>
<dbReference type="CDD" id="cd01344">
    <property type="entry name" value="PL2_Passenger_AT"/>
    <property type="match status" value="1"/>
</dbReference>
<dbReference type="PROSITE" id="PS51208">
    <property type="entry name" value="AUTOTRANSPORTER"/>
    <property type="match status" value="1"/>
</dbReference>
<feature type="chain" id="PRO_5016296408" description="Autotransporter domain-containing protein" evidence="2">
    <location>
        <begin position="26"/>
        <end position="1139"/>
    </location>
</feature>
<feature type="compositionally biased region" description="Pro residues" evidence="1">
    <location>
        <begin position="777"/>
        <end position="797"/>
    </location>
</feature>
<dbReference type="SUPFAM" id="SSF51126">
    <property type="entry name" value="Pectin lyase-like"/>
    <property type="match status" value="1"/>
</dbReference>
<name>A0A316JJW6_9HYPH</name>
<dbReference type="Proteomes" id="UP000245865">
    <property type="component" value="Unassembled WGS sequence"/>
</dbReference>
<proteinExistence type="predicted"/>
<dbReference type="EMBL" id="QGDB01000001">
    <property type="protein sequence ID" value="PWL19573.1"/>
    <property type="molecule type" value="Genomic_DNA"/>
</dbReference>
<dbReference type="Pfam" id="PF18883">
    <property type="entry name" value="AC_1"/>
    <property type="match status" value="1"/>
</dbReference>
<dbReference type="InterPro" id="IPR036709">
    <property type="entry name" value="Autotransporte_beta_dom_sf"/>
</dbReference>